<dbReference type="EMBL" id="JANPWB010000002">
    <property type="protein sequence ID" value="KAJ1204977.1"/>
    <property type="molecule type" value="Genomic_DNA"/>
</dbReference>
<feature type="region of interest" description="Disordered" evidence="1">
    <location>
        <begin position="1"/>
        <end position="47"/>
    </location>
</feature>
<dbReference type="AlphaFoldDB" id="A0AAV7VXG2"/>
<evidence type="ECO:0000256" key="1">
    <source>
        <dbReference type="SAM" id="MobiDB-lite"/>
    </source>
</evidence>
<gene>
    <name evidence="2" type="ORF">NDU88_000412</name>
</gene>
<comment type="caution">
    <text evidence="2">The sequence shown here is derived from an EMBL/GenBank/DDBJ whole genome shotgun (WGS) entry which is preliminary data.</text>
</comment>
<feature type="compositionally biased region" description="Polar residues" evidence="1">
    <location>
        <begin position="89"/>
        <end position="98"/>
    </location>
</feature>
<protein>
    <submittedName>
        <fullName evidence="2">Uncharacterized protein</fullName>
    </submittedName>
</protein>
<keyword evidence="3" id="KW-1185">Reference proteome</keyword>
<dbReference type="Proteomes" id="UP001066276">
    <property type="component" value="Chromosome 1_2"/>
</dbReference>
<reference evidence="2" key="1">
    <citation type="journal article" date="2022" name="bioRxiv">
        <title>Sequencing and chromosome-scale assembly of the giantPleurodeles waltlgenome.</title>
        <authorList>
            <person name="Brown T."/>
            <person name="Elewa A."/>
            <person name="Iarovenko S."/>
            <person name="Subramanian E."/>
            <person name="Araus A.J."/>
            <person name="Petzold A."/>
            <person name="Susuki M."/>
            <person name="Suzuki K.-i.T."/>
            <person name="Hayashi T."/>
            <person name="Toyoda A."/>
            <person name="Oliveira C."/>
            <person name="Osipova E."/>
            <person name="Leigh N.D."/>
            <person name="Simon A."/>
            <person name="Yun M.H."/>
        </authorList>
    </citation>
    <scope>NUCLEOTIDE SEQUENCE</scope>
    <source>
        <strain evidence="2">20211129_DDA</strain>
        <tissue evidence="2">Liver</tissue>
    </source>
</reference>
<organism evidence="2 3">
    <name type="scientific">Pleurodeles waltl</name>
    <name type="common">Iberian ribbed newt</name>
    <dbReference type="NCBI Taxonomy" id="8319"/>
    <lineage>
        <taxon>Eukaryota</taxon>
        <taxon>Metazoa</taxon>
        <taxon>Chordata</taxon>
        <taxon>Craniata</taxon>
        <taxon>Vertebrata</taxon>
        <taxon>Euteleostomi</taxon>
        <taxon>Amphibia</taxon>
        <taxon>Batrachia</taxon>
        <taxon>Caudata</taxon>
        <taxon>Salamandroidea</taxon>
        <taxon>Salamandridae</taxon>
        <taxon>Pleurodelinae</taxon>
        <taxon>Pleurodeles</taxon>
    </lineage>
</organism>
<name>A0AAV7VXG2_PLEWA</name>
<feature type="compositionally biased region" description="Polar residues" evidence="1">
    <location>
        <begin position="31"/>
        <end position="43"/>
    </location>
</feature>
<evidence type="ECO:0000313" key="3">
    <source>
        <dbReference type="Proteomes" id="UP001066276"/>
    </source>
</evidence>
<feature type="region of interest" description="Disordered" evidence="1">
    <location>
        <begin position="76"/>
        <end position="115"/>
    </location>
</feature>
<evidence type="ECO:0000313" key="2">
    <source>
        <dbReference type="EMBL" id="KAJ1204977.1"/>
    </source>
</evidence>
<proteinExistence type="predicted"/>
<sequence>MHYSSWVFGRRDGPNEFGSTAPSRLKKSYQQDKMANNESTTSIIGPRSTAKIDLQSAMALSSMGIHQPNLSDYGMLAKANLENPEPDNQLKTTSTPTSLAERGNSDEGGSAPKQL</sequence>
<accession>A0AAV7VXG2</accession>